<dbReference type="PANTHER" id="PTHR37297">
    <property type="entry name" value="PROTEIN NRDI"/>
    <property type="match status" value="1"/>
</dbReference>
<evidence type="ECO:0000313" key="6">
    <source>
        <dbReference type="Proteomes" id="UP000033648"/>
    </source>
</evidence>
<dbReference type="NCBIfam" id="TIGR00333">
    <property type="entry name" value="nrdI"/>
    <property type="match status" value="1"/>
</dbReference>
<dbReference type="Pfam" id="PF07972">
    <property type="entry name" value="Flavodoxin_NdrI"/>
    <property type="match status" value="1"/>
</dbReference>
<dbReference type="PANTHER" id="PTHR37297:SF1">
    <property type="entry name" value="PROTEIN NRDI"/>
    <property type="match status" value="1"/>
</dbReference>
<dbReference type="PATRIC" id="fig|1684.4.peg.1393"/>
<dbReference type="HAMAP" id="MF_00128">
    <property type="entry name" value="NrdI"/>
    <property type="match status" value="1"/>
</dbReference>
<sequence length="162" mass="17655">MSSADVDRHDPSDGASRLVYFSSVSNNTHRFVQRLGVEEPIRIPLYERRQPMPVMDAPYLLLVPTYGGGSAKGAVPKQVIHFLNNPVNRGLIRGVITSGNRNFGSAYCAAGPLIARRCGVPELYRFELLGTSEDVQAVRAILAGMGVQLQQQSTDSRKAVLS</sequence>
<dbReference type="EMBL" id="JWME01000011">
    <property type="protein sequence ID" value="KJY49987.1"/>
    <property type="molecule type" value="Genomic_DNA"/>
</dbReference>
<gene>
    <name evidence="4 5" type="primary">nrdI</name>
    <name evidence="5" type="ORF">JF69_13000</name>
</gene>
<reference evidence="5 6" key="1">
    <citation type="submission" date="2014-12" db="EMBL/GenBank/DDBJ databases">
        <title>Comparative genomics of the lactic acid bacteria isolated from the honey bee gut.</title>
        <authorList>
            <person name="Ellegaard K.M."/>
            <person name="Tamarit D."/>
            <person name="Javelind E."/>
            <person name="Olofsson T."/>
            <person name="Andersson S.G."/>
            <person name="Vasquez A."/>
        </authorList>
    </citation>
    <scope>NUCLEOTIDE SEQUENCE [LARGE SCALE GENOMIC DNA]</scope>
    <source>
        <strain evidence="5 6">Bin2</strain>
    </source>
</reference>
<protein>
    <recommendedName>
        <fullName evidence="3 4">Protein NrdI</fullName>
    </recommendedName>
</protein>
<dbReference type="OrthoDB" id="350535at2"/>
<dbReference type="InterPro" id="IPR029039">
    <property type="entry name" value="Flavoprotein-like_sf"/>
</dbReference>
<evidence type="ECO:0000256" key="2">
    <source>
        <dbReference type="ARBA" id="ARBA00009942"/>
    </source>
</evidence>
<evidence type="ECO:0000313" key="5">
    <source>
        <dbReference type="EMBL" id="KJY49987.1"/>
    </source>
</evidence>
<comment type="similarity">
    <text evidence="2 4">Belongs to the NrdI family.</text>
</comment>
<organism evidence="5 6">
    <name type="scientific">Bifidobacterium asteroides</name>
    <dbReference type="NCBI Taxonomy" id="1684"/>
    <lineage>
        <taxon>Bacteria</taxon>
        <taxon>Bacillati</taxon>
        <taxon>Actinomycetota</taxon>
        <taxon>Actinomycetes</taxon>
        <taxon>Bifidobacteriales</taxon>
        <taxon>Bifidobacteriaceae</taxon>
        <taxon>Bifidobacterium</taxon>
    </lineage>
</organism>
<name>A0A0F4KTL6_9BIFI</name>
<comment type="caution">
    <text evidence="5">The sequence shown here is derived from an EMBL/GenBank/DDBJ whole genome shotgun (WGS) entry which is preliminary data.</text>
</comment>
<evidence type="ECO:0000256" key="3">
    <source>
        <dbReference type="ARBA" id="ARBA00020129"/>
    </source>
</evidence>
<dbReference type="Gene3D" id="3.40.50.360">
    <property type="match status" value="1"/>
</dbReference>
<dbReference type="InterPro" id="IPR020852">
    <property type="entry name" value="RNR_Ib_NrdI_bac"/>
</dbReference>
<proteinExistence type="inferred from homology"/>
<accession>A0A0F4KTL6</accession>
<dbReference type="SUPFAM" id="SSF52218">
    <property type="entry name" value="Flavoproteins"/>
    <property type="match status" value="1"/>
</dbReference>
<dbReference type="InterPro" id="IPR004465">
    <property type="entry name" value="RNR_NrdI"/>
</dbReference>
<dbReference type="AlphaFoldDB" id="A0A0F4KTL6"/>
<dbReference type="GO" id="GO:0010181">
    <property type="term" value="F:FMN binding"/>
    <property type="evidence" value="ECO:0007669"/>
    <property type="project" value="InterPro"/>
</dbReference>
<comment type="function">
    <text evidence="1 4">Probably involved in ribonucleotide reductase function.</text>
</comment>
<evidence type="ECO:0000256" key="1">
    <source>
        <dbReference type="ARBA" id="ARBA00003999"/>
    </source>
</evidence>
<dbReference type="Proteomes" id="UP000033648">
    <property type="component" value="Unassembled WGS sequence"/>
</dbReference>
<evidence type="ECO:0000256" key="4">
    <source>
        <dbReference type="HAMAP-Rule" id="MF_00128"/>
    </source>
</evidence>